<keyword evidence="8" id="KW-0106">Calcium</keyword>
<keyword evidence="6" id="KW-0479">Metal-binding</keyword>
<evidence type="ECO:0000256" key="8">
    <source>
        <dbReference type="ARBA" id="ARBA00022837"/>
    </source>
</evidence>
<gene>
    <name evidence="14" type="ORF">GPM918_LOCUS34334</name>
    <name evidence="15" type="ORF">SRO942_LOCUS35031</name>
</gene>
<dbReference type="Gene3D" id="3.20.20.80">
    <property type="entry name" value="Glycosidases"/>
    <property type="match status" value="1"/>
</dbReference>
<evidence type="ECO:0000313" key="16">
    <source>
        <dbReference type="Proteomes" id="UP000663829"/>
    </source>
</evidence>
<comment type="similarity">
    <text evidence="4">Belongs to the glycosyl hydrolase 13 family.</text>
</comment>
<protein>
    <recommendedName>
        <fullName evidence="5">alpha-amylase</fullName>
        <ecNumber evidence="5">3.2.1.1</ecNumber>
    </recommendedName>
</protein>
<comment type="caution">
    <text evidence="14">The sequence shown here is derived from an EMBL/GenBank/DDBJ whole genome shotgun (WGS) entry which is preliminary data.</text>
</comment>
<evidence type="ECO:0000256" key="7">
    <source>
        <dbReference type="ARBA" id="ARBA00022801"/>
    </source>
</evidence>
<dbReference type="GO" id="GO:0005975">
    <property type="term" value="P:carbohydrate metabolic process"/>
    <property type="evidence" value="ECO:0007669"/>
    <property type="project" value="InterPro"/>
</dbReference>
<reference evidence="14" key="1">
    <citation type="submission" date="2021-02" db="EMBL/GenBank/DDBJ databases">
        <authorList>
            <person name="Nowell W R."/>
        </authorList>
    </citation>
    <scope>NUCLEOTIDE SEQUENCE</scope>
</reference>
<dbReference type="GO" id="GO:0046872">
    <property type="term" value="F:metal ion binding"/>
    <property type="evidence" value="ECO:0007669"/>
    <property type="project" value="UniProtKB-KW"/>
</dbReference>
<accession>A0A815NVE8</accession>
<evidence type="ECO:0000313" key="15">
    <source>
        <dbReference type="EMBL" id="CAF4316390.1"/>
    </source>
</evidence>
<evidence type="ECO:0000256" key="4">
    <source>
        <dbReference type="ARBA" id="ARBA00008061"/>
    </source>
</evidence>
<organism evidence="14 16">
    <name type="scientific">Didymodactylos carnosus</name>
    <dbReference type="NCBI Taxonomy" id="1234261"/>
    <lineage>
        <taxon>Eukaryota</taxon>
        <taxon>Metazoa</taxon>
        <taxon>Spiralia</taxon>
        <taxon>Gnathifera</taxon>
        <taxon>Rotifera</taxon>
        <taxon>Eurotatoria</taxon>
        <taxon>Bdelloidea</taxon>
        <taxon>Philodinida</taxon>
        <taxon>Philodinidae</taxon>
        <taxon>Didymodactylos</taxon>
    </lineage>
</organism>
<dbReference type="InterPro" id="IPR006048">
    <property type="entry name" value="A-amylase/branching_C"/>
</dbReference>
<dbReference type="Pfam" id="PF02806">
    <property type="entry name" value="Alpha-amylase_C"/>
    <property type="match status" value="1"/>
</dbReference>
<evidence type="ECO:0000256" key="12">
    <source>
        <dbReference type="ARBA" id="ARBA00023295"/>
    </source>
</evidence>
<dbReference type="PANTHER" id="PTHR43447">
    <property type="entry name" value="ALPHA-AMYLASE"/>
    <property type="match status" value="1"/>
</dbReference>
<evidence type="ECO:0000256" key="5">
    <source>
        <dbReference type="ARBA" id="ARBA00012595"/>
    </source>
</evidence>
<name>A0A815NVE8_9BILA</name>
<dbReference type="Gene3D" id="2.60.40.1180">
    <property type="entry name" value="Golgi alpha-mannosidase II"/>
    <property type="match status" value="1"/>
</dbReference>
<dbReference type="OrthoDB" id="550577at2759"/>
<dbReference type="GO" id="GO:0004556">
    <property type="term" value="F:alpha-amylase activity"/>
    <property type="evidence" value="ECO:0007669"/>
    <property type="project" value="UniProtKB-EC"/>
</dbReference>
<dbReference type="Proteomes" id="UP000663829">
    <property type="component" value="Unassembled WGS sequence"/>
</dbReference>
<evidence type="ECO:0000313" key="14">
    <source>
        <dbReference type="EMBL" id="CAF1439897.1"/>
    </source>
</evidence>
<keyword evidence="16" id="KW-1185">Reference proteome</keyword>
<dbReference type="EMBL" id="CAJOBC010084384">
    <property type="protein sequence ID" value="CAF4316390.1"/>
    <property type="molecule type" value="Genomic_DNA"/>
</dbReference>
<proteinExistence type="inferred from homology"/>
<dbReference type="EMBL" id="CAJNOQ010018946">
    <property type="protein sequence ID" value="CAF1439897.1"/>
    <property type="molecule type" value="Genomic_DNA"/>
</dbReference>
<evidence type="ECO:0000256" key="3">
    <source>
        <dbReference type="ARBA" id="ARBA00001923"/>
    </source>
</evidence>
<comment type="catalytic activity">
    <reaction evidence="1">
        <text>Endohydrolysis of (1-&gt;4)-alpha-D-glucosidic linkages in polysaccharides containing three or more (1-&gt;4)-alpha-linked D-glucose units.</text>
        <dbReference type="EC" id="3.2.1.1"/>
    </reaction>
</comment>
<dbReference type="FunFam" id="2.60.40.1180:FF:000020">
    <property type="entry name" value="Pancreatic alpha-amylase"/>
    <property type="match status" value="1"/>
</dbReference>
<dbReference type="AlphaFoldDB" id="A0A815NVE8"/>
<keyword evidence="11" id="KW-0119">Carbohydrate metabolism</keyword>
<comment type="cofactor">
    <cofactor evidence="3">
        <name>chloride</name>
        <dbReference type="ChEBI" id="CHEBI:17996"/>
    </cofactor>
</comment>
<evidence type="ECO:0000256" key="11">
    <source>
        <dbReference type="ARBA" id="ARBA00023277"/>
    </source>
</evidence>
<dbReference type="EC" id="3.2.1.1" evidence="5"/>
<sequence length="129" mass="14613">MFSFFSDDSCGGGWVCEHRWRQIYSFVQFRNVAWGYPVENWWDNGNNQIAFSRGNKAFVAINNDDYSMEQWLQTGLPAGEYCDIISGNLQNGNCTGRQITVYEDGKAMISIANSEQDPILGLHVEAKLS</sequence>
<keyword evidence="10" id="KW-0868">Chloride</keyword>
<dbReference type="SUPFAM" id="SSF51011">
    <property type="entry name" value="Glycosyl hydrolase domain"/>
    <property type="match status" value="1"/>
</dbReference>
<evidence type="ECO:0000256" key="6">
    <source>
        <dbReference type="ARBA" id="ARBA00022723"/>
    </source>
</evidence>
<dbReference type="InterPro" id="IPR013780">
    <property type="entry name" value="Glyco_hydro_b"/>
</dbReference>
<dbReference type="InterPro" id="IPR031319">
    <property type="entry name" value="A-amylase_C"/>
</dbReference>
<evidence type="ECO:0000256" key="10">
    <source>
        <dbReference type="ARBA" id="ARBA00023214"/>
    </source>
</evidence>
<evidence type="ECO:0000256" key="2">
    <source>
        <dbReference type="ARBA" id="ARBA00001913"/>
    </source>
</evidence>
<evidence type="ECO:0000259" key="13">
    <source>
        <dbReference type="SMART" id="SM00632"/>
    </source>
</evidence>
<evidence type="ECO:0000256" key="9">
    <source>
        <dbReference type="ARBA" id="ARBA00023157"/>
    </source>
</evidence>
<dbReference type="SMART" id="SM00632">
    <property type="entry name" value="Aamy_C"/>
    <property type="match status" value="1"/>
</dbReference>
<keyword evidence="12" id="KW-0326">Glycosidase</keyword>
<comment type="cofactor">
    <cofactor evidence="2">
        <name>Ca(2+)</name>
        <dbReference type="ChEBI" id="CHEBI:29108"/>
    </cofactor>
</comment>
<evidence type="ECO:0000256" key="1">
    <source>
        <dbReference type="ARBA" id="ARBA00000548"/>
    </source>
</evidence>
<keyword evidence="9" id="KW-1015">Disulfide bond</keyword>
<keyword evidence="7" id="KW-0378">Hydrolase</keyword>
<dbReference type="Proteomes" id="UP000681722">
    <property type="component" value="Unassembled WGS sequence"/>
</dbReference>
<feature type="domain" description="Alpha-amylase C-terminal" evidence="13">
    <location>
        <begin position="39"/>
        <end position="127"/>
    </location>
</feature>